<evidence type="ECO:0000259" key="6">
    <source>
        <dbReference type="PROSITE" id="PS50043"/>
    </source>
</evidence>
<dbReference type="SMART" id="SM00448">
    <property type="entry name" value="REC"/>
    <property type="match status" value="1"/>
</dbReference>
<name>A0ABS1L2Y7_9BACT</name>
<feature type="modified residue" description="4-aspartylphosphate" evidence="5">
    <location>
        <position position="60"/>
    </location>
</feature>
<proteinExistence type="predicted"/>
<keyword evidence="4" id="KW-0804">Transcription</keyword>
<dbReference type="SUPFAM" id="SSF52172">
    <property type="entry name" value="CheY-like"/>
    <property type="match status" value="1"/>
</dbReference>
<keyword evidence="2" id="KW-0805">Transcription regulation</keyword>
<comment type="caution">
    <text evidence="8">The sequence shown here is derived from an EMBL/GenBank/DDBJ whole genome shotgun (WGS) entry which is preliminary data.</text>
</comment>
<dbReference type="Pfam" id="PF00196">
    <property type="entry name" value="GerE"/>
    <property type="match status" value="1"/>
</dbReference>
<dbReference type="PROSITE" id="PS50043">
    <property type="entry name" value="HTH_LUXR_2"/>
    <property type="match status" value="1"/>
</dbReference>
<feature type="domain" description="Response regulatory" evidence="7">
    <location>
        <begin position="9"/>
        <end position="125"/>
    </location>
</feature>
<dbReference type="EMBL" id="JAERRB010000020">
    <property type="protein sequence ID" value="MBL0745862.1"/>
    <property type="molecule type" value="Genomic_DNA"/>
</dbReference>
<keyword evidence="3" id="KW-0238">DNA-binding</keyword>
<dbReference type="InterPro" id="IPR058245">
    <property type="entry name" value="NreC/VraR/RcsB-like_REC"/>
</dbReference>
<feature type="domain" description="HTH luxR-type" evidence="6">
    <location>
        <begin position="149"/>
        <end position="214"/>
    </location>
</feature>
<dbReference type="Proteomes" id="UP000613030">
    <property type="component" value="Unassembled WGS sequence"/>
</dbReference>
<evidence type="ECO:0000313" key="8">
    <source>
        <dbReference type="EMBL" id="MBL0745862.1"/>
    </source>
</evidence>
<dbReference type="CDD" id="cd06170">
    <property type="entry name" value="LuxR_C_like"/>
    <property type="match status" value="1"/>
</dbReference>
<dbReference type="InterPro" id="IPR039420">
    <property type="entry name" value="WalR-like"/>
</dbReference>
<organism evidence="8 9">
    <name type="scientific">Chryseolinea lacunae</name>
    <dbReference type="NCBI Taxonomy" id="2801331"/>
    <lineage>
        <taxon>Bacteria</taxon>
        <taxon>Pseudomonadati</taxon>
        <taxon>Bacteroidota</taxon>
        <taxon>Cytophagia</taxon>
        <taxon>Cytophagales</taxon>
        <taxon>Fulvivirgaceae</taxon>
        <taxon>Chryseolinea</taxon>
    </lineage>
</organism>
<evidence type="ECO:0000256" key="1">
    <source>
        <dbReference type="ARBA" id="ARBA00022553"/>
    </source>
</evidence>
<dbReference type="SUPFAM" id="SSF46894">
    <property type="entry name" value="C-terminal effector domain of the bipartite response regulators"/>
    <property type="match status" value="1"/>
</dbReference>
<dbReference type="PANTHER" id="PTHR43214">
    <property type="entry name" value="TWO-COMPONENT RESPONSE REGULATOR"/>
    <property type="match status" value="1"/>
</dbReference>
<dbReference type="Pfam" id="PF00072">
    <property type="entry name" value="Response_reg"/>
    <property type="match status" value="1"/>
</dbReference>
<reference evidence="8 9" key="1">
    <citation type="submission" date="2021-01" db="EMBL/GenBank/DDBJ databases">
        <title>Chryseolinea sp. Jin1 Genome sequencing and assembly.</title>
        <authorList>
            <person name="Kim I."/>
        </authorList>
    </citation>
    <scope>NUCLEOTIDE SEQUENCE [LARGE SCALE GENOMIC DNA]</scope>
    <source>
        <strain evidence="8 9">Jin1</strain>
    </source>
</reference>
<dbReference type="InterPro" id="IPR011006">
    <property type="entry name" value="CheY-like_superfamily"/>
</dbReference>
<evidence type="ECO:0000256" key="5">
    <source>
        <dbReference type="PROSITE-ProRule" id="PRU00169"/>
    </source>
</evidence>
<dbReference type="PROSITE" id="PS50110">
    <property type="entry name" value="RESPONSE_REGULATORY"/>
    <property type="match status" value="1"/>
</dbReference>
<sequence>MSSYTFSLNILIVDDHQMITDGLSQILRSEKTIDQIHMAKNGYEAIDIARTEAIDIIIMDINMPKLSGAEATKIIKAEYPAIKIIVVSMLGEAPVVNKLLKAGADAFIHKDAGKAELIKAIDKVMHNEKYVSPEISMNLFNHLNETGKTAATEKHLTKRELEIIGQISNGLTNNEIAAKLFLSSVTVDTHRKNILAKLGLKNTAALVRYAVENKLI</sequence>
<evidence type="ECO:0000256" key="3">
    <source>
        <dbReference type="ARBA" id="ARBA00023125"/>
    </source>
</evidence>
<keyword evidence="9" id="KW-1185">Reference proteome</keyword>
<evidence type="ECO:0000259" key="7">
    <source>
        <dbReference type="PROSITE" id="PS50110"/>
    </source>
</evidence>
<protein>
    <submittedName>
        <fullName evidence="8">Response regulator transcription factor</fullName>
    </submittedName>
</protein>
<dbReference type="PANTHER" id="PTHR43214:SF41">
    <property type="entry name" value="NITRATE_NITRITE RESPONSE REGULATOR PROTEIN NARP"/>
    <property type="match status" value="1"/>
</dbReference>
<accession>A0ABS1L2Y7</accession>
<dbReference type="CDD" id="cd17535">
    <property type="entry name" value="REC_NarL-like"/>
    <property type="match status" value="1"/>
</dbReference>
<evidence type="ECO:0000313" key="9">
    <source>
        <dbReference type="Proteomes" id="UP000613030"/>
    </source>
</evidence>
<dbReference type="InterPro" id="IPR001789">
    <property type="entry name" value="Sig_transdc_resp-reg_receiver"/>
</dbReference>
<evidence type="ECO:0000256" key="4">
    <source>
        <dbReference type="ARBA" id="ARBA00023163"/>
    </source>
</evidence>
<dbReference type="RefSeq" id="WP_202016540.1">
    <property type="nucleotide sequence ID" value="NZ_JAERRB010000020.1"/>
</dbReference>
<keyword evidence="1 5" id="KW-0597">Phosphoprotein</keyword>
<dbReference type="SMART" id="SM00421">
    <property type="entry name" value="HTH_LUXR"/>
    <property type="match status" value="1"/>
</dbReference>
<dbReference type="PRINTS" id="PR00038">
    <property type="entry name" value="HTHLUXR"/>
</dbReference>
<dbReference type="InterPro" id="IPR000792">
    <property type="entry name" value="Tscrpt_reg_LuxR_C"/>
</dbReference>
<dbReference type="InterPro" id="IPR016032">
    <property type="entry name" value="Sig_transdc_resp-reg_C-effctor"/>
</dbReference>
<gene>
    <name evidence="8" type="ORF">JI741_31800</name>
</gene>
<dbReference type="PROSITE" id="PS00622">
    <property type="entry name" value="HTH_LUXR_1"/>
    <property type="match status" value="1"/>
</dbReference>
<dbReference type="Gene3D" id="3.40.50.2300">
    <property type="match status" value="1"/>
</dbReference>
<evidence type="ECO:0000256" key="2">
    <source>
        <dbReference type="ARBA" id="ARBA00023015"/>
    </source>
</evidence>